<dbReference type="PaxDb" id="3635-A0A1U8P8F0"/>
<name>A0A1U8P8F0_GOSHI</name>
<keyword evidence="1" id="KW-1185">Reference proteome</keyword>
<gene>
    <name evidence="2" type="primary">LOC107956284</name>
</gene>
<organism evidence="1 2">
    <name type="scientific">Gossypium hirsutum</name>
    <name type="common">Upland cotton</name>
    <name type="synonym">Gossypium mexicanum</name>
    <dbReference type="NCBI Taxonomy" id="3635"/>
    <lineage>
        <taxon>Eukaryota</taxon>
        <taxon>Viridiplantae</taxon>
        <taxon>Streptophyta</taxon>
        <taxon>Embryophyta</taxon>
        <taxon>Tracheophyta</taxon>
        <taxon>Spermatophyta</taxon>
        <taxon>Magnoliopsida</taxon>
        <taxon>eudicotyledons</taxon>
        <taxon>Gunneridae</taxon>
        <taxon>Pentapetalae</taxon>
        <taxon>rosids</taxon>
        <taxon>malvids</taxon>
        <taxon>Malvales</taxon>
        <taxon>Malvaceae</taxon>
        <taxon>Malvoideae</taxon>
        <taxon>Gossypium</taxon>
    </lineage>
</organism>
<dbReference type="GeneID" id="107956284"/>
<dbReference type="STRING" id="3635.A0A1U8P8F0"/>
<dbReference type="RefSeq" id="XP_016747481.1">
    <property type="nucleotide sequence ID" value="XM_016891992.1"/>
</dbReference>
<accession>A0A1U8P8F0</accession>
<evidence type="ECO:0000313" key="2">
    <source>
        <dbReference type="RefSeq" id="XP_016747481.1"/>
    </source>
</evidence>
<protein>
    <submittedName>
        <fullName evidence="2">Uncharacterized mitochondrial protein AtMg00810-like</fullName>
    </submittedName>
</protein>
<reference evidence="1" key="1">
    <citation type="journal article" date="2020" name="Nat. Genet.">
        <title>Genomic diversifications of five Gossypium allopolyploid species and their impact on cotton improvement.</title>
        <authorList>
            <person name="Chen Z.J."/>
            <person name="Sreedasyam A."/>
            <person name="Ando A."/>
            <person name="Song Q."/>
            <person name="De Santiago L.M."/>
            <person name="Hulse-Kemp A.M."/>
            <person name="Ding M."/>
            <person name="Ye W."/>
            <person name="Kirkbride R.C."/>
            <person name="Jenkins J."/>
            <person name="Plott C."/>
            <person name="Lovell J."/>
            <person name="Lin Y.M."/>
            <person name="Vaughn R."/>
            <person name="Liu B."/>
            <person name="Simpson S."/>
            <person name="Scheffler B.E."/>
            <person name="Wen L."/>
            <person name="Saski C.A."/>
            <person name="Grover C.E."/>
            <person name="Hu G."/>
            <person name="Conover J.L."/>
            <person name="Carlson J.W."/>
            <person name="Shu S."/>
            <person name="Boston L.B."/>
            <person name="Williams M."/>
            <person name="Peterson D.G."/>
            <person name="McGee K."/>
            <person name="Jones D.C."/>
            <person name="Wendel J.F."/>
            <person name="Stelly D.M."/>
            <person name="Grimwood J."/>
            <person name="Schmutz J."/>
        </authorList>
    </citation>
    <scope>NUCLEOTIDE SEQUENCE [LARGE SCALE GENOMIC DNA]</scope>
    <source>
        <strain evidence="1">cv. TM-1</strain>
    </source>
</reference>
<sequence length="143" mass="16264">MEKVFGMSDLGEMKCFLGMEVLQVQKGIFINQGSIALNILKRFCMEKCKPISTPVTLVEKLSSNDEFEKVNEENYRSLTVAKWMLRYIKGSTNLGVWFEKAEELKLVGYTNSDWARSVDDMKSTSGYLFSLGSGVFSWSSKKQ</sequence>
<evidence type="ECO:0000313" key="1">
    <source>
        <dbReference type="Proteomes" id="UP000818029"/>
    </source>
</evidence>
<dbReference type="AlphaFoldDB" id="A0A1U8P8F0"/>
<dbReference type="KEGG" id="ghi:107956284"/>
<dbReference type="PANTHER" id="PTHR11439">
    <property type="entry name" value="GAG-POL-RELATED RETROTRANSPOSON"/>
    <property type="match status" value="1"/>
</dbReference>
<reference evidence="2" key="2">
    <citation type="submission" date="2025-08" db="UniProtKB">
        <authorList>
            <consortium name="RefSeq"/>
        </authorList>
    </citation>
    <scope>IDENTIFICATION</scope>
</reference>
<dbReference type="Proteomes" id="UP000818029">
    <property type="component" value="Chromosome D04"/>
</dbReference>
<proteinExistence type="predicted"/>
<dbReference type="PANTHER" id="PTHR11439:SF503">
    <property type="entry name" value="CYSTEINE-RICH RLK (RECEPTOR-LIKE PROTEIN KINASE) 8"/>
    <property type="match status" value="1"/>
</dbReference>